<feature type="compositionally biased region" description="Low complexity" evidence="2">
    <location>
        <begin position="152"/>
        <end position="167"/>
    </location>
</feature>
<feature type="region of interest" description="Disordered" evidence="2">
    <location>
        <begin position="150"/>
        <end position="174"/>
    </location>
</feature>
<organism evidence="3 4">
    <name type="scientific">Psylliodes chrysocephalus</name>
    <dbReference type="NCBI Taxonomy" id="3402493"/>
    <lineage>
        <taxon>Eukaryota</taxon>
        <taxon>Metazoa</taxon>
        <taxon>Ecdysozoa</taxon>
        <taxon>Arthropoda</taxon>
        <taxon>Hexapoda</taxon>
        <taxon>Insecta</taxon>
        <taxon>Pterygota</taxon>
        <taxon>Neoptera</taxon>
        <taxon>Endopterygota</taxon>
        <taxon>Coleoptera</taxon>
        <taxon>Polyphaga</taxon>
        <taxon>Cucujiformia</taxon>
        <taxon>Chrysomeloidea</taxon>
        <taxon>Chrysomelidae</taxon>
        <taxon>Galerucinae</taxon>
        <taxon>Alticini</taxon>
        <taxon>Psylliodes</taxon>
    </lineage>
</organism>
<evidence type="ECO:0008006" key="5">
    <source>
        <dbReference type="Google" id="ProtNLM"/>
    </source>
</evidence>
<reference evidence="3" key="1">
    <citation type="submission" date="2022-01" db="EMBL/GenBank/DDBJ databases">
        <authorList>
            <person name="King R."/>
        </authorList>
    </citation>
    <scope>NUCLEOTIDE SEQUENCE</scope>
</reference>
<evidence type="ECO:0000256" key="2">
    <source>
        <dbReference type="SAM" id="MobiDB-lite"/>
    </source>
</evidence>
<accession>A0A9P0D378</accession>
<dbReference type="Proteomes" id="UP001153636">
    <property type="component" value="Chromosome 4"/>
</dbReference>
<evidence type="ECO:0000256" key="1">
    <source>
        <dbReference type="SAM" id="Coils"/>
    </source>
</evidence>
<sequence>MEATFEFEYAIEYVFEDFIYTIRENEQVHGMLEEDDLDRKIRNLKHHYKTIKDNNKKTKTGQGRIVWEYYQMFEEIFVDDRTINHGVILSSLPPASSIPPVTALPFPPVSTLPFPPVTALSFPPSTASSSSNMQVDNYVSVTEEYGLSTSIQQSTPTVNVTTSTPMSKSKKKVEKAREGRGLYRFRNTHLELEARRVAALENLVKELAENNRIQQERNVILKNQNRI</sequence>
<dbReference type="AlphaFoldDB" id="A0A9P0D378"/>
<dbReference type="OrthoDB" id="8189860at2759"/>
<evidence type="ECO:0000313" key="4">
    <source>
        <dbReference type="Proteomes" id="UP001153636"/>
    </source>
</evidence>
<keyword evidence="4" id="KW-1185">Reference proteome</keyword>
<evidence type="ECO:0000313" key="3">
    <source>
        <dbReference type="EMBL" id="CAH1109674.1"/>
    </source>
</evidence>
<protein>
    <recommendedName>
        <fullName evidence="5">MADF domain-containing protein</fullName>
    </recommendedName>
</protein>
<keyword evidence="1" id="KW-0175">Coiled coil</keyword>
<feature type="coiled-coil region" evidence="1">
    <location>
        <begin position="190"/>
        <end position="224"/>
    </location>
</feature>
<name>A0A9P0D378_9CUCU</name>
<dbReference type="EMBL" id="OV651816">
    <property type="protein sequence ID" value="CAH1109674.1"/>
    <property type="molecule type" value="Genomic_DNA"/>
</dbReference>
<gene>
    <name evidence="3" type="ORF">PSYICH_LOCUS10280</name>
</gene>
<proteinExistence type="predicted"/>